<dbReference type="EMBL" id="NGJX01000002">
    <property type="protein sequence ID" value="RSU04368.1"/>
    <property type="molecule type" value="Genomic_DNA"/>
</dbReference>
<evidence type="ECO:0008006" key="3">
    <source>
        <dbReference type="Google" id="ProtNLM"/>
    </source>
</evidence>
<gene>
    <name evidence="1" type="ORF">CBF32_03045</name>
</gene>
<evidence type="ECO:0000313" key="1">
    <source>
        <dbReference type="EMBL" id="RSU04368.1"/>
    </source>
</evidence>
<name>A0A369B5B6_9ENTE</name>
<protein>
    <recommendedName>
        <fullName evidence="3">DUF2140 domain-containing protein</fullName>
    </recommendedName>
</protein>
<dbReference type="Proteomes" id="UP000288197">
    <property type="component" value="Unassembled WGS sequence"/>
</dbReference>
<dbReference type="InterPro" id="IPR018672">
    <property type="entry name" value="DUF2140"/>
</dbReference>
<dbReference type="GeneID" id="63145072"/>
<reference evidence="1 2" key="1">
    <citation type="submission" date="2017-05" db="EMBL/GenBank/DDBJ databases">
        <title>Vagococcus spp. assemblies.</title>
        <authorList>
            <person name="Gulvik C.A."/>
        </authorList>
    </citation>
    <scope>NUCLEOTIDE SEQUENCE [LARGE SCALE GENOMIC DNA]</scope>
    <source>
        <strain evidence="1 2">NCFB 2497</strain>
    </source>
</reference>
<accession>A0A369B5B6</accession>
<keyword evidence="2" id="KW-1185">Reference proteome</keyword>
<evidence type="ECO:0000313" key="2">
    <source>
        <dbReference type="Proteomes" id="UP000288197"/>
    </source>
</evidence>
<comment type="caution">
    <text evidence="1">The sequence shown here is derived from an EMBL/GenBank/DDBJ whole genome shotgun (WGS) entry which is preliminary data.</text>
</comment>
<dbReference type="Pfam" id="PF09911">
    <property type="entry name" value="DUF2140"/>
    <property type="match status" value="1"/>
</dbReference>
<dbReference type="RefSeq" id="WP_114288432.1">
    <property type="nucleotide sequence ID" value="NZ_CP081461.1"/>
</dbReference>
<organism evidence="1 2">
    <name type="scientific">Vagococcus fluvialis</name>
    <dbReference type="NCBI Taxonomy" id="2738"/>
    <lineage>
        <taxon>Bacteria</taxon>
        <taxon>Bacillati</taxon>
        <taxon>Bacillota</taxon>
        <taxon>Bacilli</taxon>
        <taxon>Lactobacillales</taxon>
        <taxon>Enterococcaceae</taxon>
        <taxon>Vagococcus</taxon>
    </lineage>
</organism>
<dbReference type="OrthoDB" id="2241695at2"/>
<dbReference type="AlphaFoldDB" id="A0A369B5B6"/>
<proteinExistence type="predicted"/>
<sequence length="222" mass="25548">MSKTKEEQPKETRKKEKNHTLLKTIFINPWRLAFITLVAVLVGFISVIAFRISTPRMTYDAKLPVIETREKPILDINMKKDQVNNVINFFLEDAMKESGVDYSFVLENQALVDGTFNLLGHETHFYLYFEPYVLNDGNVQLKAKSLSVGALNVPIPAMINYIASTTDLPNWIELDPDQQLINLHLNKFKLDNGMTVRAKKINLIDDEITFSLYLPKEKTKKK</sequence>